<keyword evidence="1" id="KW-0472">Membrane</keyword>
<sequence length="85" mass="9649">MEERFVPVAENLFLAVFWVLEPIGFASMINVMHLRSLYNSCFPFGQKNRSELLLSLKPHVQARTGHRADRANARWAGCPVGRPPV</sequence>
<keyword evidence="3" id="KW-1185">Reference proteome</keyword>
<reference evidence="2" key="2">
    <citation type="submission" date="2021-08" db="EMBL/GenBank/DDBJ databases">
        <authorList>
            <person name="Eriksson T."/>
        </authorList>
    </citation>
    <scope>NUCLEOTIDE SEQUENCE</scope>
    <source>
        <strain evidence="2">Stoneville</strain>
        <tissue evidence="2">Whole head</tissue>
    </source>
</reference>
<organism evidence="2 3">
    <name type="scientific">Tenebrio molitor</name>
    <name type="common">Yellow mealworm beetle</name>
    <dbReference type="NCBI Taxonomy" id="7067"/>
    <lineage>
        <taxon>Eukaryota</taxon>
        <taxon>Metazoa</taxon>
        <taxon>Ecdysozoa</taxon>
        <taxon>Arthropoda</taxon>
        <taxon>Hexapoda</taxon>
        <taxon>Insecta</taxon>
        <taxon>Pterygota</taxon>
        <taxon>Neoptera</taxon>
        <taxon>Endopterygota</taxon>
        <taxon>Coleoptera</taxon>
        <taxon>Polyphaga</taxon>
        <taxon>Cucujiformia</taxon>
        <taxon>Tenebrionidae</taxon>
        <taxon>Tenebrio</taxon>
    </lineage>
</organism>
<keyword evidence="1" id="KW-1133">Transmembrane helix</keyword>
<proteinExistence type="predicted"/>
<dbReference type="Proteomes" id="UP000719412">
    <property type="component" value="Unassembled WGS sequence"/>
</dbReference>
<name>A0A8J6LJG0_TENMO</name>
<evidence type="ECO:0000256" key="1">
    <source>
        <dbReference type="SAM" id="Phobius"/>
    </source>
</evidence>
<keyword evidence="1" id="KW-0812">Transmembrane</keyword>
<protein>
    <submittedName>
        <fullName evidence="2">Uncharacterized protein</fullName>
    </submittedName>
</protein>
<reference evidence="2" key="1">
    <citation type="journal article" date="2020" name="J Insects Food Feed">
        <title>The yellow mealworm (Tenebrio molitor) genome: a resource for the emerging insects as food and feed industry.</title>
        <authorList>
            <person name="Eriksson T."/>
            <person name="Andere A."/>
            <person name="Kelstrup H."/>
            <person name="Emery V."/>
            <person name="Picard C."/>
        </authorList>
    </citation>
    <scope>NUCLEOTIDE SEQUENCE</scope>
    <source>
        <strain evidence="2">Stoneville</strain>
        <tissue evidence="2">Whole head</tissue>
    </source>
</reference>
<evidence type="ECO:0000313" key="2">
    <source>
        <dbReference type="EMBL" id="KAH0816036.1"/>
    </source>
</evidence>
<feature type="transmembrane region" description="Helical" evidence="1">
    <location>
        <begin position="12"/>
        <end position="32"/>
    </location>
</feature>
<gene>
    <name evidence="2" type="ORF">GEV33_006755</name>
</gene>
<accession>A0A8J6LJG0</accession>
<comment type="caution">
    <text evidence="2">The sequence shown here is derived from an EMBL/GenBank/DDBJ whole genome shotgun (WGS) entry which is preliminary data.</text>
</comment>
<dbReference type="AlphaFoldDB" id="A0A8J6LJG0"/>
<dbReference type="EMBL" id="JABDTM020022173">
    <property type="protein sequence ID" value="KAH0816036.1"/>
    <property type="molecule type" value="Genomic_DNA"/>
</dbReference>
<evidence type="ECO:0000313" key="3">
    <source>
        <dbReference type="Proteomes" id="UP000719412"/>
    </source>
</evidence>